<feature type="compositionally biased region" description="Basic and acidic residues" evidence="1">
    <location>
        <begin position="193"/>
        <end position="206"/>
    </location>
</feature>
<feature type="region of interest" description="Disordered" evidence="1">
    <location>
        <begin position="58"/>
        <end position="117"/>
    </location>
</feature>
<feature type="non-terminal residue" evidence="2">
    <location>
        <position position="1"/>
    </location>
</feature>
<sequence length="508" mass="54725">LPAINSSNRSALACDSERETSRDRNGGKHVGVRPGRASPPGLRLLLPALRHVHLLPCPGPLPVPPDPGHDQRRTAGNALQDRRGPAQKQPPGPVLCRGASEDRGRRRQRGRKGQGALRVPHQVVPRHRGHAEQAAPHGPRVRQAVHLCAAEIPVPRGRRRRGRGRPGHALVGVYHAAAVPSTGDGQGGRLRPRRDQEHRVPREERRRVDRAALPLARARVEGDHAVGRGQDPGRVARGAGDGGVVAGRVPHREGDRGARVHARGRQGVEGDGSCVEHGEGDTRGAEPVSGREQQVGAVPGRSGEAEGGVSLCADQGRGWVPACCRVPGRVSPAPHEHEQSPGLRRSGAQGRGPPAPRCQEVSVQHHRLRCPGIRRRVVEVGQVHPRHVQSHHAYKVPGLVPHSSLQNAQCRPVHRRPPPRRAGQIPPQAPRRRRGRPAYGVPGDADGPPVRGYRPRRVHAGLARGRHGRGCAGARGARLHQAVKPVVSESYLGLMALMVMICEERVRV</sequence>
<gene>
    <name evidence="2" type="ORF">CT0861_10596</name>
</gene>
<feature type="region of interest" description="Disordered" evidence="1">
    <location>
        <begin position="177"/>
        <end position="206"/>
    </location>
</feature>
<dbReference type="EMBL" id="LFIV01000028">
    <property type="protein sequence ID" value="KZL74908.1"/>
    <property type="molecule type" value="Genomic_DNA"/>
</dbReference>
<feature type="region of interest" description="Disordered" evidence="1">
    <location>
        <begin position="396"/>
        <end position="453"/>
    </location>
</feature>
<feature type="region of interest" description="Disordered" evidence="1">
    <location>
        <begin position="330"/>
        <end position="363"/>
    </location>
</feature>
<evidence type="ECO:0000313" key="2">
    <source>
        <dbReference type="EMBL" id="KZL74908.1"/>
    </source>
</evidence>
<reference evidence="2 3" key="1">
    <citation type="submission" date="2015-06" db="EMBL/GenBank/DDBJ databases">
        <title>Survival trade-offs in plant roots during colonization by closely related pathogenic and mutualistic fungi.</title>
        <authorList>
            <person name="Hacquard S."/>
            <person name="Kracher B."/>
            <person name="Hiruma K."/>
            <person name="Weinman A."/>
            <person name="Muench P."/>
            <person name="Garrido Oter R."/>
            <person name="Ver Loren van Themaat E."/>
            <person name="Dallerey J.-F."/>
            <person name="Damm U."/>
            <person name="Henrissat B."/>
            <person name="Lespinet O."/>
            <person name="Thon M."/>
            <person name="Kemen E."/>
            <person name="McHardy A.C."/>
            <person name="Schulze-Lefert P."/>
            <person name="O'Connell R.J."/>
        </authorList>
    </citation>
    <scope>NUCLEOTIDE SEQUENCE [LARGE SCALE GENOMIC DNA]</scope>
    <source>
        <strain evidence="2 3">0861</strain>
    </source>
</reference>
<accession>A0A166VSR0</accession>
<feature type="compositionally biased region" description="Basic and acidic residues" evidence="1">
    <location>
        <begin position="15"/>
        <end position="26"/>
    </location>
</feature>
<evidence type="ECO:0000256" key="1">
    <source>
        <dbReference type="SAM" id="MobiDB-lite"/>
    </source>
</evidence>
<dbReference type="AlphaFoldDB" id="A0A166VSR0"/>
<feature type="compositionally biased region" description="Polar residues" evidence="1">
    <location>
        <begin position="1"/>
        <end position="10"/>
    </location>
</feature>
<proteinExistence type="predicted"/>
<feature type="compositionally biased region" description="Basic and acidic residues" evidence="1">
    <location>
        <begin position="274"/>
        <end position="284"/>
    </location>
</feature>
<organism evidence="2 3">
    <name type="scientific">Colletotrichum tofieldiae</name>
    <dbReference type="NCBI Taxonomy" id="708197"/>
    <lineage>
        <taxon>Eukaryota</taxon>
        <taxon>Fungi</taxon>
        <taxon>Dikarya</taxon>
        <taxon>Ascomycota</taxon>
        <taxon>Pezizomycotina</taxon>
        <taxon>Sordariomycetes</taxon>
        <taxon>Hypocreomycetidae</taxon>
        <taxon>Glomerellales</taxon>
        <taxon>Glomerellaceae</taxon>
        <taxon>Colletotrichum</taxon>
        <taxon>Colletotrichum spaethianum species complex</taxon>
    </lineage>
</organism>
<feature type="region of interest" description="Disordered" evidence="1">
    <location>
        <begin position="1"/>
        <end position="40"/>
    </location>
</feature>
<keyword evidence="3" id="KW-1185">Reference proteome</keyword>
<dbReference type="Proteomes" id="UP000076552">
    <property type="component" value="Unassembled WGS sequence"/>
</dbReference>
<evidence type="ECO:0000313" key="3">
    <source>
        <dbReference type="Proteomes" id="UP000076552"/>
    </source>
</evidence>
<comment type="caution">
    <text evidence="2">The sequence shown here is derived from an EMBL/GenBank/DDBJ whole genome shotgun (WGS) entry which is preliminary data.</text>
</comment>
<name>A0A166VSR0_9PEZI</name>
<feature type="region of interest" description="Disordered" evidence="1">
    <location>
        <begin position="225"/>
        <end position="306"/>
    </location>
</feature>
<protein>
    <submittedName>
        <fullName evidence="2">MOSC domain-containing protein</fullName>
    </submittedName>
</protein>